<evidence type="ECO:0000259" key="1">
    <source>
        <dbReference type="Pfam" id="PF12102"/>
    </source>
</evidence>
<reference evidence="3" key="1">
    <citation type="journal article" date="2019" name="Int. J. Syst. Evol. Microbiol.">
        <title>The Global Catalogue of Microorganisms (GCM) 10K type strain sequencing project: providing services to taxonomists for standard genome sequencing and annotation.</title>
        <authorList>
            <consortium name="The Broad Institute Genomics Platform"/>
            <consortium name="The Broad Institute Genome Sequencing Center for Infectious Disease"/>
            <person name="Wu L."/>
            <person name="Ma J."/>
        </authorList>
    </citation>
    <scope>NUCLEOTIDE SEQUENCE [LARGE SCALE GENOMIC DNA]</scope>
    <source>
        <strain evidence="3">JCM 18054</strain>
    </source>
</reference>
<proteinExistence type="predicted"/>
<gene>
    <name evidence="2" type="ORF">GCM10023214_05600</name>
</gene>
<dbReference type="Pfam" id="PF12102">
    <property type="entry name" value="MrcB_N"/>
    <property type="match status" value="1"/>
</dbReference>
<dbReference type="EMBL" id="BAABIB010000017">
    <property type="protein sequence ID" value="GAA5153095.1"/>
    <property type="molecule type" value="Genomic_DNA"/>
</dbReference>
<sequence>MDLRVMLSSVAAGYDSKAPTGSPIQDRLRSAKLELAHLVPAGYLVEGSGGRGVDATVPWIAVFDPDETTTATRGICVVYLFAADMSTVYLTVMQGVTYAREKWKGGGRDRFRRQAEAIRAKIEPALSAGLSPTVDLRHSGRLPKDYEAGIILARAYGVDALPSEHELRADLARFVRLSAVAIEVRNQLGASTPEIVAATSPEPVERDSQGEFKPKNDSEYVQEITGRKIVKTRKHETLVKHYGTFLSDQGFRPNTKVHPRDLVATKGDDHWLIEAKIVPNGNGVQAARDAMGQLLMCRRFHYPDPESVRTLALFNESVGDLCVT</sequence>
<keyword evidence="3" id="KW-1185">Reference proteome</keyword>
<dbReference type="Gene3D" id="3.30.920.90">
    <property type="match status" value="1"/>
</dbReference>
<dbReference type="RefSeq" id="WP_346051870.1">
    <property type="nucleotide sequence ID" value="NZ_BAABIB010000017.1"/>
</dbReference>
<dbReference type="InterPro" id="IPR021961">
    <property type="entry name" value="McrB_DNA-bd"/>
</dbReference>
<evidence type="ECO:0000313" key="2">
    <source>
        <dbReference type="EMBL" id="GAA5153095.1"/>
    </source>
</evidence>
<feature type="domain" description="Type IV methyl-directed restriction enzyme EcoKMcrB subunit DNA-binding" evidence="1">
    <location>
        <begin position="22"/>
        <end position="176"/>
    </location>
</feature>
<dbReference type="Proteomes" id="UP001500192">
    <property type="component" value="Unassembled WGS sequence"/>
</dbReference>
<name>A0ABP9PYZ9_9PSEU</name>
<evidence type="ECO:0000313" key="3">
    <source>
        <dbReference type="Proteomes" id="UP001500192"/>
    </source>
</evidence>
<accession>A0ABP9PYZ9</accession>
<comment type="caution">
    <text evidence="2">The sequence shown here is derived from an EMBL/GenBank/DDBJ whole genome shotgun (WGS) entry which is preliminary data.</text>
</comment>
<protein>
    <recommendedName>
        <fullName evidence="1">Type IV methyl-directed restriction enzyme EcoKMcrB subunit DNA-binding domain-containing protein</fullName>
    </recommendedName>
</protein>
<organism evidence="2 3">
    <name type="scientific">Amycolatopsis dongchuanensis</name>
    <dbReference type="NCBI Taxonomy" id="1070866"/>
    <lineage>
        <taxon>Bacteria</taxon>
        <taxon>Bacillati</taxon>
        <taxon>Actinomycetota</taxon>
        <taxon>Actinomycetes</taxon>
        <taxon>Pseudonocardiales</taxon>
        <taxon>Pseudonocardiaceae</taxon>
        <taxon>Amycolatopsis</taxon>
    </lineage>
</organism>